<dbReference type="InterPro" id="IPR050189">
    <property type="entry name" value="MFS_Efflux_Transporters"/>
</dbReference>
<accession>A0A3S3U7V3</accession>
<dbReference type="PANTHER" id="PTHR43124">
    <property type="entry name" value="PURINE EFFLUX PUMP PBUE"/>
    <property type="match status" value="1"/>
</dbReference>
<dbReference type="GO" id="GO:0005886">
    <property type="term" value="C:plasma membrane"/>
    <property type="evidence" value="ECO:0007669"/>
    <property type="project" value="UniProtKB-SubCell"/>
</dbReference>
<keyword evidence="4 6" id="KW-1133">Transmembrane helix</keyword>
<dbReference type="OrthoDB" id="272777at2"/>
<feature type="transmembrane region" description="Helical" evidence="6">
    <location>
        <begin position="95"/>
        <end position="117"/>
    </location>
</feature>
<evidence type="ECO:0000256" key="2">
    <source>
        <dbReference type="ARBA" id="ARBA00022475"/>
    </source>
</evidence>
<evidence type="ECO:0000256" key="6">
    <source>
        <dbReference type="SAM" id="Phobius"/>
    </source>
</evidence>
<dbReference type="Proteomes" id="UP000287168">
    <property type="component" value="Unassembled WGS sequence"/>
</dbReference>
<evidence type="ECO:0000313" key="8">
    <source>
        <dbReference type="EMBL" id="RWY41111.1"/>
    </source>
</evidence>
<evidence type="ECO:0000256" key="3">
    <source>
        <dbReference type="ARBA" id="ARBA00022692"/>
    </source>
</evidence>
<dbReference type="Pfam" id="PF07690">
    <property type="entry name" value="MFS_1"/>
    <property type="match status" value="1"/>
</dbReference>
<keyword evidence="2" id="KW-1003">Cell membrane</keyword>
<dbReference type="AlphaFoldDB" id="A0A3S3U7V3"/>
<evidence type="ECO:0000256" key="1">
    <source>
        <dbReference type="ARBA" id="ARBA00004651"/>
    </source>
</evidence>
<evidence type="ECO:0000259" key="7">
    <source>
        <dbReference type="PROSITE" id="PS50850"/>
    </source>
</evidence>
<organism evidence="8 9">
    <name type="scientific">Falsigemmobacter intermedius</name>
    <dbReference type="NCBI Taxonomy" id="1553448"/>
    <lineage>
        <taxon>Bacteria</taxon>
        <taxon>Pseudomonadati</taxon>
        <taxon>Pseudomonadota</taxon>
        <taxon>Alphaproteobacteria</taxon>
        <taxon>Rhodobacterales</taxon>
        <taxon>Paracoccaceae</taxon>
        <taxon>Falsigemmobacter</taxon>
    </lineage>
</organism>
<feature type="domain" description="Major facilitator superfamily (MFS) profile" evidence="7">
    <location>
        <begin position="4"/>
        <end position="392"/>
    </location>
</feature>
<reference evidence="8 9" key="1">
    <citation type="journal article" date="2015" name="Int. J. Syst. Evol. Microbiol.">
        <title>Gemmobacter intermedius sp. nov., isolated from a white stork (Ciconia ciconia).</title>
        <authorList>
            <person name="Kampfer P."/>
            <person name="Jerzak L."/>
            <person name="Wilharm G."/>
            <person name="Golke J."/>
            <person name="Busse H.J."/>
            <person name="Glaeser S.P."/>
        </authorList>
    </citation>
    <scope>NUCLEOTIDE SEQUENCE [LARGE SCALE GENOMIC DNA]</scope>
    <source>
        <strain evidence="8 9">119/4</strain>
    </source>
</reference>
<dbReference type="SUPFAM" id="SSF103473">
    <property type="entry name" value="MFS general substrate transporter"/>
    <property type="match status" value="1"/>
</dbReference>
<comment type="caution">
    <text evidence="8">The sequence shown here is derived from an EMBL/GenBank/DDBJ whole genome shotgun (WGS) entry which is preliminary data.</text>
</comment>
<evidence type="ECO:0000256" key="5">
    <source>
        <dbReference type="ARBA" id="ARBA00023136"/>
    </source>
</evidence>
<feature type="transmembrane region" description="Helical" evidence="6">
    <location>
        <begin position="40"/>
        <end position="58"/>
    </location>
</feature>
<keyword evidence="3 6" id="KW-0812">Transmembrane</keyword>
<name>A0A3S3U7V3_9RHOB</name>
<proteinExistence type="predicted"/>
<dbReference type="GO" id="GO:0022857">
    <property type="term" value="F:transmembrane transporter activity"/>
    <property type="evidence" value="ECO:0007669"/>
    <property type="project" value="InterPro"/>
</dbReference>
<feature type="transmembrane region" description="Helical" evidence="6">
    <location>
        <begin position="271"/>
        <end position="288"/>
    </location>
</feature>
<dbReference type="InterPro" id="IPR036259">
    <property type="entry name" value="MFS_trans_sf"/>
</dbReference>
<evidence type="ECO:0000313" key="9">
    <source>
        <dbReference type="Proteomes" id="UP000287168"/>
    </source>
</evidence>
<dbReference type="Gene3D" id="1.20.1250.20">
    <property type="entry name" value="MFS general substrate transporter like domains"/>
    <property type="match status" value="2"/>
</dbReference>
<comment type="subcellular location">
    <subcellularLocation>
        <location evidence="1">Cell membrane</location>
        <topology evidence="1">Multi-pass membrane protein</topology>
    </subcellularLocation>
</comment>
<dbReference type="PROSITE" id="PS50850">
    <property type="entry name" value="MFS"/>
    <property type="match status" value="1"/>
</dbReference>
<feature type="transmembrane region" description="Helical" evidence="6">
    <location>
        <begin position="326"/>
        <end position="348"/>
    </location>
</feature>
<protein>
    <submittedName>
        <fullName evidence="8">MFS transporter</fullName>
    </submittedName>
</protein>
<evidence type="ECO:0000256" key="4">
    <source>
        <dbReference type="ARBA" id="ARBA00022989"/>
    </source>
</evidence>
<feature type="transmembrane region" description="Helical" evidence="6">
    <location>
        <begin position="70"/>
        <end position="89"/>
    </location>
</feature>
<feature type="transmembrane region" description="Helical" evidence="6">
    <location>
        <begin position="294"/>
        <end position="314"/>
    </location>
</feature>
<feature type="transmembrane region" description="Helical" evidence="6">
    <location>
        <begin position="201"/>
        <end position="220"/>
    </location>
</feature>
<dbReference type="RefSeq" id="WP_128488880.1">
    <property type="nucleotide sequence ID" value="NZ_JBHLXB010000159.1"/>
</dbReference>
<keyword evidence="9" id="KW-1185">Reference proteome</keyword>
<feature type="transmembrane region" description="Helical" evidence="6">
    <location>
        <begin position="124"/>
        <end position="148"/>
    </location>
</feature>
<dbReference type="EMBL" id="SBLC01000012">
    <property type="protein sequence ID" value="RWY41111.1"/>
    <property type="molecule type" value="Genomic_DNA"/>
</dbReference>
<feature type="transmembrane region" description="Helical" evidence="6">
    <location>
        <begin position="160"/>
        <end position="180"/>
    </location>
</feature>
<gene>
    <name evidence="8" type="ORF">EP867_10400</name>
</gene>
<feature type="transmembrane region" description="Helical" evidence="6">
    <location>
        <begin position="368"/>
        <end position="387"/>
    </location>
</feature>
<feature type="transmembrane region" description="Helical" evidence="6">
    <location>
        <begin position="240"/>
        <end position="259"/>
    </location>
</feature>
<dbReference type="InterPro" id="IPR020846">
    <property type="entry name" value="MFS_dom"/>
</dbReference>
<dbReference type="PANTHER" id="PTHR43124:SF3">
    <property type="entry name" value="CHLORAMPHENICOL EFFLUX PUMP RV0191"/>
    <property type="match status" value="1"/>
</dbReference>
<keyword evidence="5 6" id="KW-0472">Membrane</keyword>
<sequence length="393" mass="40977">MKMGILALVLGYVMSQFYRAFLAVLAPALALDPGVTEGELATASSFFFLAFAAVQIPVGMALDRWGPRRTVSLLLALGGAGGAWWLAFAQSAGDVYVAMLLIGTGCAPVLMGSMYIFARNYPAAVFGTLSGVLIGVGSLGNLGAALPLSLAAEALGWRVAMGFLGCVTALAALGVVIFVRDPLRAEVPPGGGSWRSILRQPALWGVFIMIAVGYAPAATMRGIWGGPYFTKVYEADAAGTGTYMLLMGVAMTLGSFLYGPIERLIKSRKKVILGGNLMGFVAMSVLWWNPQPGLGLAVSLVTLSGFFGTAFALIMAHGRAFFPPHMVGRGVTLLNLCSIGCTGLVQFATRPIYEAAVATGGSLAGFQAIFGFLALILGFGCLAYALLSPDRTD</sequence>
<dbReference type="InterPro" id="IPR011701">
    <property type="entry name" value="MFS"/>
</dbReference>